<feature type="region of interest" description="Disordered" evidence="1">
    <location>
        <begin position="1"/>
        <end position="52"/>
    </location>
</feature>
<feature type="compositionally biased region" description="Basic residues" evidence="1">
    <location>
        <begin position="316"/>
        <end position="325"/>
    </location>
</feature>
<protein>
    <submittedName>
        <fullName evidence="2">Uncharacterized protein</fullName>
    </submittedName>
</protein>
<feature type="compositionally biased region" description="Low complexity" evidence="1">
    <location>
        <begin position="8"/>
        <end position="26"/>
    </location>
</feature>
<sequence length="325" mass="34574">MARSRTGSRLSFRKSSSSSITKNNLFESPDAKHTFHIKGKADPSKAINEAQPSDIAVTQGASVASLRDIEHRDADGNIIGMLRPGRGLTQTAQSSLRRGPSDTTNHHGDRMAHNRPESFHDNSGSPSTPYHGTPNRRFGPRNNSDPALYGNNQPLVNQQSFHPAHGHQPSYDTVGTASNGSHVTEAWGNSTDPSSENSSIDRVQPGPKADLGDSYGFGGFGGGPNLHGPISEEHGQGSPLYGHPGYGQSWAAAGNPHPYQGNGLPHNSPPNAGPQPPPKENVTPRAPIKLGANNPAIKTGVAQTPSPAIETEKRKSWLKKRFSRG</sequence>
<feature type="compositionally biased region" description="Polar residues" evidence="1">
    <location>
        <begin position="170"/>
        <end position="201"/>
    </location>
</feature>
<accession>A0AA43QQ85</accession>
<reference evidence="2" key="1">
    <citation type="journal article" date="2023" name="Genome Biol. Evol.">
        <title>First Whole Genome Sequence and Flow Cytometry Genome Size Data for the Lichen-Forming Fungus Ramalina farinacea (Ascomycota).</title>
        <authorList>
            <person name="Llewellyn T."/>
            <person name="Mian S."/>
            <person name="Hill R."/>
            <person name="Leitch I.J."/>
            <person name="Gaya E."/>
        </authorList>
    </citation>
    <scope>NUCLEOTIDE SEQUENCE</scope>
    <source>
        <strain evidence="2">LIQ254RAFAR</strain>
    </source>
</reference>
<name>A0AA43QQ85_9LECA</name>
<dbReference type="EMBL" id="JAPUFD010000007">
    <property type="protein sequence ID" value="MDI1488420.1"/>
    <property type="molecule type" value="Genomic_DNA"/>
</dbReference>
<dbReference type="PANTHER" id="PTHR28186:SF1">
    <property type="entry name" value="MEIOTICALLY UP-REGULATED GENE 9 PROTEIN"/>
    <property type="match status" value="1"/>
</dbReference>
<feature type="compositionally biased region" description="Polar residues" evidence="1">
    <location>
        <begin position="121"/>
        <end position="130"/>
    </location>
</feature>
<feature type="compositionally biased region" description="Basic and acidic residues" evidence="1">
    <location>
        <begin position="104"/>
        <end position="120"/>
    </location>
</feature>
<feature type="region of interest" description="Disordered" evidence="1">
    <location>
        <begin position="77"/>
        <end position="325"/>
    </location>
</feature>
<evidence type="ECO:0000313" key="3">
    <source>
        <dbReference type="Proteomes" id="UP001161017"/>
    </source>
</evidence>
<feature type="compositionally biased region" description="Polar residues" evidence="1">
    <location>
        <begin position="141"/>
        <end position="161"/>
    </location>
</feature>
<organism evidence="2 3">
    <name type="scientific">Ramalina farinacea</name>
    <dbReference type="NCBI Taxonomy" id="258253"/>
    <lineage>
        <taxon>Eukaryota</taxon>
        <taxon>Fungi</taxon>
        <taxon>Dikarya</taxon>
        <taxon>Ascomycota</taxon>
        <taxon>Pezizomycotina</taxon>
        <taxon>Lecanoromycetes</taxon>
        <taxon>OSLEUM clade</taxon>
        <taxon>Lecanoromycetidae</taxon>
        <taxon>Lecanorales</taxon>
        <taxon>Lecanorineae</taxon>
        <taxon>Ramalinaceae</taxon>
        <taxon>Ramalina</taxon>
    </lineage>
</organism>
<dbReference type="AlphaFoldDB" id="A0AA43QQ85"/>
<gene>
    <name evidence="2" type="ORF">OHK93_007695</name>
</gene>
<proteinExistence type="predicted"/>
<feature type="compositionally biased region" description="Gly residues" evidence="1">
    <location>
        <begin position="215"/>
        <end position="225"/>
    </location>
</feature>
<dbReference type="PANTHER" id="PTHR28186">
    <property type="entry name" value="MEIOTICALLY UP-REGULATED GENE 9 PROTEIN"/>
    <property type="match status" value="1"/>
</dbReference>
<comment type="caution">
    <text evidence="2">The sequence shown here is derived from an EMBL/GenBank/DDBJ whole genome shotgun (WGS) entry which is preliminary data.</text>
</comment>
<feature type="compositionally biased region" description="Pro residues" evidence="1">
    <location>
        <begin position="267"/>
        <end position="279"/>
    </location>
</feature>
<evidence type="ECO:0000256" key="1">
    <source>
        <dbReference type="SAM" id="MobiDB-lite"/>
    </source>
</evidence>
<dbReference type="InterPro" id="IPR018809">
    <property type="entry name" value="DUF2406"/>
</dbReference>
<feature type="compositionally biased region" description="Basic and acidic residues" evidence="1">
    <location>
        <begin position="29"/>
        <end position="43"/>
    </location>
</feature>
<keyword evidence="3" id="KW-1185">Reference proteome</keyword>
<dbReference type="Proteomes" id="UP001161017">
    <property type="component" value="Unassembled WGS sequence"/>
</dbReference>
<evidence type="ECO:0000313" key="2">
    <source>
        <dbReference type="EMBL" id="MDI1488420.1"/>
    </source>
</evidence>